<evidence type="ECO:0000313" key="2">
    <source>
        <dbReference type="EMBL" id="CAG5134183.1"/>
    </source>
</evidence>
<evidence type="ECO:0000313" key="3">
    <source>
        <dbReference type="Proteomes" id="UP000678393"/>
    </source>
</evidence>
<dbReference type="PANTHER" id="PTHR43690:SF18">
    <property type="entry name" value="INSULIN-DEGRADING ENZYME-RELATED"/>
    <property type="match status" value="1"/>
</dbReference>
<gene>
    <name evidence="2" type="ORF">CUNI_LOCUS19741</name>
</gene>
<proteinExistence type="predicted"/>
<dbReference type="Proteomes" id="UP000678393">
    <property type="component" value="Unassembled WGS sequence"/>
</dbReference>
<dbReference type="GO" id="GO:0004222">
    <property type="term" value="F:metalloendopeptidase activity"/>
    <property type="evidence" value="ECO:0007669"/>
    <property type="project" value="TreeGrafter"/>
</dbReference>
<dbReference type="GO" id="GO:0042447">
    <property type="term" value="P:hormone catabolic process"/>
    <property type="evidence" value="ECO:0007669"/>
    <property type="project" value="TreeGrafter"/>
</dbReference>
<dbReference type="AlphaFoldDB" id="A0A8S3ZWY6"/>
<name>A0A8S3ZWY6_9EUPU</name>
<dbReference type="GO" id="GO:0005829">
    <property type="term" value="C:cytosol"/>
    <property type="evidence" value="ECO:0007669"/>
    <property type="project" value="TreeGrafter"/>
</dbReference>
<dbReference type="SUPFAM" id="SSF63411">
    <property type="entry name" value="LuxS/MPP-like metallohydrolase"/>
    <property type="match status" value="1"/>
</dbReference>
<dbReference type="EMBL" id="CAJHNH020006890">
    <property type="protein sequence ID" value="CAG5134183.1"/>
    <property type="molecule type" value="Genomic_DNA"/>
</dbReference>
<dbReference type="OrthoDB" id="952271at2759"/>
<dbReference type="Gene3D" id="3.30.830.10">
    <property type="entry name" value="Metalloenzyme, LuxS/M16 peptidase-like"/>
    <property type="match status" value="1"/>
</dbReference>
<dbReference type="GO" id="GO:0046872">
    <property type="term" value="F:metal ion binding"/>
    <property type="evidence" value="ECO:0007669"/>
    <property type="project" value="UniProtKB-KW"/>
</dbReference>
<comment type="caution">
    <text evidence="2">The sequence shown here is derived from an EMBL/GenBank/DDBJ whole genome shotgun (WGS) entry which is preliminary data.</text>
</comment>
<feature type="non-terminal residue" evidence="2">
    <location>
        <position position="56"/>
    </location>
</feature>
<protein>
    <submittedName>
        <fullName evidence="2">Uncharacterized protein</fullName>
    </submittedName>
</protein>
<keyword evidence="3" id="KW-1185">Reference proteome</keyword>
<organism evidence="2 3">
    <name type="scientific">Candidula unifasciata</name>
    <dbReference type="NCBI Taxonomy" id="100452"/>
    <lineage>
        <taxon>Eukaryota</taxon>
        <taxon>Metazoa</taxon>
        <taxon>Spiralia</taxon>
        <taxon>Lophotrochozoa</taxon>
        <taxon>Mollusca</taxon>
        <taxon>Gastropoda</taxon>
        <taxon>Heterobranchia</taxon>
        <taxon>Euthyneura</taxon>
        <taxon>Panpulmonata</taxon>
        <taxon>Eupulmonata</taxon>
        <taxon>Stylommatophora</taxon>
        <taxon>Helicina</taxon>
        <taxon>Helicoidea</taxon>
        <taxon>Geomitridae</taxon>
        <taxon>Candidula</taxon>
    </lineage>
</organism>
<sequence length="56" mass="6102">TIAMASIAKTYEDSHITKSAADPRQYRGLELKNGLKVLLISDPETDKSSAAMDVHI</sequence>
<dbReference type="GO" id="GO:0005739">
    <property type="term" value="C:mitochondrion"/>
    <property type="evidence" value="ECO:0007669"/>
    <property type="project" value="TreeGrafter"/>
</dbReference>
<dbReference type="InterPro" id="IPR050626">
    <property type="entry name" value="Peptidase_M16"/>
</dbReference>
<reference evidence="2" key="1">
    <citation type="submission" date="2021-04" db="EMBL/GenBank/DDBJ databases">
        <authorList>
            <consortium name="Molecular Ecology Group"/>
        </authorList>
    </citation>
    <scope>NUCLEOTIDE SEQUENCE</scope>
</reference>
<feature type="non-terminal residue" evidence="2">
    <location>
        <position position="1"/>
    </location>
</feature>
<dbReference type="PANTHER" id="PTHR43690">
    <property type="entry name" value="NARDILYSIN"/>
    <property type="match status" value="1"/>
</dbReference>
<accession>A0A8S3ZWY6</accession>
<keyword evidence="1" id="KW-0479">Metal-binding</keyword>
<evidence type="ECO:0000256" key="1">
    <source>
        <dbReference type="ARBA" id="ARBA00022723"/>
    </source>
</evidence>
<dbReference type="InterPro" id="IPR011249">
    <property type="entry name" value="Metalloenz_LuxS/M16"/>
</dbReference>
<dbReference type="GO" id="GO:0050435">
    <property type="term" value="P:amyloid-beta metabolic process"/>
    <property type="evidence" value="ECO:0007669"/>
    <property type="project" value="TreeGrafter"/>
</dbReference>
<dbReference type="GO" id="GO:0051603">
    <property type="term" value="P:proteolysis involved in protein catabolic process"/>
    <property type="evidence" value="ECO:0007669"/>
    <property type="project" value="TreeGrafter"/>
</dbReference>
<dbReference type="GO" id="GO:0005782">
    <property type="term" value="C:peroxisomal matrix"/>
    <property type="evidence" value="ECO:0007669"/>
    <property type="project" value="TreeGrafter"/>
</dbReference>
<dbReference type="GO" id="GO:0043171">
    <property type="term" value="P:peptide catabolic process"/>
    <property type="evidence" value="ECO:0007669"/>
    <property type="project" value="TreeGrafter"/>
</dbReference>